<dbReference type="PIRSF" id="PIRSF004846">
    <property type="entry name" value="ModA"/>
    <property type="match status" value="1"/>
</dbReference>
<dbReference type="NCBIfam" id="TIGR01256">
    <property type="entry name" value="modA"/>
    <property type="match status" value="1"/>
</dbReference>
<dbReference type="PANTHER" id="PTHR30632:SF0">
    <property type="entry name" value="SULFATE-BINDING PROTEIN"/>
    <property type="match status" value="1"/>
</dbReference>
<evidence type="ECO:0000313" key="5">
    <source>
        <dbReference type="EMBL" id="CAA9313243.1"/>
    </source>
</evidence>
<sequence>MTLCLLLALAACGGGNDDRTELRVLAASSLTEAFDTLEATYEDDHAEVDVVLSYDSSATLAAQVIEGAPADVLATADLPTMATVVDEGLVAGEPQPFATNTLALVTPPDNPAGVRGLADLEADDVLVAVCAPSVPCGDAALRLFQLAGVRVEATTEEDNVRGVLTKVVEGEVDAGVVYVSDAQAAGEDVAVVPVAEASQVVNVDPIAVLTGSAEPEAAQDWVDLVLSAEGQGVLEELGFGPVS</sequence>
<comment type="similarity">
    <text evidence="1">Belongs to the bacterial solute-binding protein ModA family.</text>
</comment>
<protein>
    <submittedName>
        <fullName evidence="5">Molybdenum ABC transporter, periplasmic molybdenum-binding protein ModA</fullName>
    </submittedName>
</protein>
<keyword evidence="4" id="KW-0500">Molybdenum</keyword>
<dbReference type="InterPro" id="IPR050682">
    <property type="entry name" value="ModA/WtpA"/>
</dbReference>
<dbReference type="EMBL" id="CADCUD010000021">
    <property type="protein sequence ID" value="CAA9313243.1"/>
    <property type="molecule type" value="Genomic_DNA"/>
</dbReference>
<evidence type="ECO:0000256" key="2">
    <source>
        <dbReference type="ARBA" id="ARBA00022723"/>
    </source>
</evidence>
<feature type="binding site" evidence="4">
    <location>
        <position position="178"/>
    </location>
    <ligand>
        <name>molybdate</name>
        <dbReference type="ChEBI" id="CHEBI:36264"/>
    </ligand>
</feature>
<organism evidence="5">
    <name type="scientific">uncultured Nocardioidaceae bacterium</name>
    <dbReference type="NCBI Taxonomy" id="253824"/>
    <lineage>
        <taxon>Bacteria</taxon>
        <taxon>Bacillati</taxon>
        <taxon>Actinomycetota</taxon>
        <taxon>Actinomycetes</taxon>
        <taxon>Propionibacteriales</taxon>
        <taxon>Nocardioidaceae</taxon>
        <taxon>environmental samples</taxon>
    </lineage>
</organism>
<accession>A0A6J4KSS4</accession>
<dbReference type="GO" id="GO:0015689">
    <property type="term" value="P:molybdate ion transport"/>
    <property type="evidence" value="ECO:0007669"/>
    <property type="project" value="InterPro"/>
</dbReference>
<keyword evidence="3" id="KW-0732">Signal</keyword>
<evidence type="ECO:0000256" key="4">
    <source>
        <dbReference type="PIRSR" id="PIRSR004846-1"/>
    </source>
</evidence>
<dbReference type="SUPFAM" id="SSF53850">
    <property type="entry name" value="Periplasmic binding protein-like II"/>
    <property type="match status" value="1"/>
</dbReference>
<reference evidence="5" key="1">
    <citation type="submission" date="2020-02" db="EMBL/GenBank/DDBJ databases">
        <authorList>
            <person name="Meier V. D."/>
        </authorList>
    </citation>
    <scope>NUCLEOTIDE SEQUENCE</scope>
    <source>
        <strain evidence="5">AVDCRST_MAG46</strain>
    </source>
</reference>
<name>A0A6J4KSS4_9ACTN</name>
<dbReference type="Gene3D" id="3.40.190.10">
    <property type="entry name" value="Periplasmic binding protein-like II"/>
    <property type="match status" value="2"/>
</dbReference>
<dbReference type="GO" id="GO:0030973">
    <property type="term" value="F:molybdate ion binding"/>
    <property type="evidence" value="ECO:0007669"/>
    <property type="project" value="TreeGrafter"/>
</dbReference>
<evidence type="ECO:0000256" key="1">
    <source>
        <dbReference type="ARBA" id="ARBA00009175"/>
    </source>
</evidence>
<keyword evidence="2 4" id="KW-0479">Metal-binding</keyword>
<gene>
    <name evidence="5" type="ORF">AVDCRST_MAG46-302</name>
</gene>
<dbReference type="AlphaFoldDB" id="A0A6J4KSS4"/>
<feature type="binding site" evidence="4">
    <location>
        <position position="57"/>
    </location>
    <ligand>
        <name>molybdate</name>
        <dbReference type="ChEBI" id="CHEBI:36264"/>
    </ligand>
</feature>
<feature type="binding site" evidence="4">
    <location>
        <position position="29"/>
    </location>
    <ligand>
        <name>molybdate</name>
        <dbReference type="ChEBI" id="CHEBI:36264"/>
    </ligand>
</feature>
<dbReference type="InterPro" id="IPR005950">
    <property type="entry name" value="ModA"/>
</dbReference>
<dbReference type="Pfam" id="PF13531">
    <property type="entry name" value="SBP_bac_11"/>
    <property type="match status" value="1"/>
</dbReference>
<feature type="binding site" evidence="4">
    <location>
        <position position="160"/>
    </location>
    <ligand>
        <name>molybdate</name>
        <dbReference type="ChEBI" id="CHEBI:36264"/>
    </ligand>
</feature>
<proteinExistence type="inferred from homology"/>
<evidence type="ECO:0000256" key="3">
    <source>
        <dbReference type="ARBA" id="ARBA00022729"/>
    </source>
</evidence>
<dbReference type="GO" id="GO:0046872">
    <property type="term" value="F:metal ion binding"/>
    <property type="evidence" value="ECO:0007669"/>
    <property type="project" value="UniProtKB-KW"/>
</dbReference>
<dbReference type="PANTHER" id="PTHR30632">
    <property type="entry name" value="MOLYBDATE-BINDING PERIPLASMIC PROTEIN"/>
    <property type="match status" value="1"/>
</dbReference>